<sequence length="135" mass="15498">MWKLKLSEGDGSTSWLKSVNNHIGRQYWEFDPNLGTPEELAEVENARDAFKKNRFEAKQSSDLLMRLQLAKDNPCQIKLPEVKVRSEEDITEEGVATVLRRALRFYSTLQAEDGFWPGDYGGPLFLLPGLVRFIH</sequence>
<dbReference type="InterPro" id="IPR008930">
    <property type="entry name" value="Terpenoid_cyclase/PrenylTrfase"/>
</dbReference>
<evidence type="ECO:0000313" key="2">
    <source>
        <dbReference type="Proteomes" id="UP000516437"/>
    </source>
</evidence>
<dbReference type="AlphaFoldDB" id="A0A6A1VM10"/>
<protein>
    <submittedName>
        <fullName evidence="1">Cycloartenol Synthase</fullName>
    </submittedName>
</protein>
<dbReference type="Proteomes" id="UP000516437">
    <property type="component" value="Chromosome 5"/>
</dbReference>
<dbReference type="InterPro" id="IPR018333">
    <property type="entry name" value="Squalene_cyclase"/>
</dbReference>
<keyword evidence="2" id="KW-1185">Reference proteome</keyword>
<accession>A0A6A1VM10</accession>
<dbReference type="PANTHER" id="PTHR11764:SF44">
    <property type="entry name" value="LANOSTEROL SYNTHASE"/>
    <property type="match status" value="1"/>
</dbReference>
<name>A0A6A1VM10_9ROSI</name>
<organism evidence="1 2">
    <name type="scientific">Morella rubra</name>
    <name type="common">Chinese bayberry</name>
    <dbReference type="NCBI Taxonomy" id="262757"/>
    <lineage>
        <taxon>Eukaryota</taxon>
        <taxon>Viridiplantae</taxon>
        <taxon>Streptophyta</taxon>
        <taxon>Embryophyta</taxon>
        <taxon>Tracheophyta</taxon>
        <taxon>Spermatophyta</taxon>
        <taxon>Magnoliopsida</taxon>
        <taxon>eudicotyledons</taxon>
        <taxon>Gunneridae</taxon>
        <taxon>Pentapetalae</taxon>
        <taxon>rosids</taxon>
        <taxon>fabids</taxon>
        <taxon>Fagales</taxon>
        <taxon>Myricaceae</taxon>
        <taxon>Morella</taxon>
    </lineage>
</organism>
<dbReference type="PANTHER" id="PTHR11764">
    <property type="entry name" value="TERPENE CYCLASE/MUTASE FAMILY MEMBER"/>
    <property type="match status" value="1"/>
</dbReference>
<proteinExistence type="predicted"/>
<reference evidence="1 2" key="1">
    <citation type="journal article" date="2019" name="Plant Biotechnol. J.">
        <title>The red bayberry genome and genetic basis of sex determination.</title>
        <authorList>
            <person name="Jia H.M."/>
            <person name="Jia H.J."/>
            <person name="Cai Q.L."/>
            <person name="Wang Y."/>
            <person name="Zhao H.B."/>
            <person name="Yang W.F."/>
            <person name="Wang G.Y."/>
            <person name="Li Y.H."/>
            <person name="Zhan D.L."/>
            <person name="Shen Y.T."/>
            <person name="Niu Q.F."/>
            <person name="Chang L."/>
            <person name="Qiu J."/>
            <person name="Zhao L."/>
            <person name="Xie H.B."/>
            <person name="Fu W.Y."/>
            <person name="Jin J."/>
            <person name="Li X.W."/>
            <person name="Jiao Y."/>
            <person name="Zhou C.C."/>
            <person name="Tu T."/>
            <person name="Chai C.Y."/>
            <person name="Gao J.L."/>
            <person name="Fan L.J."/>
            <person name="van de Weg E."/>
            <person name="Wang J.Y."/>
            <person name="Gao Z.S."/>
        </authorList>
    </citation>
    <scope>NUCLEOTIDE SEQUENCE [LARGE SCALE GENOMIC DNA]</scope>
    <source>
        <tissue evidence="1">Leaves</tissue>
    </source>
</reference>
<dbReference type="GO" id="GO:0005811">
    <property type="term" value="C:lipid droplet"/>
    <property type="evidence" value="ECO:0007669"/>
    <property type="project" value="InterPro"/>
</dbReference>
<dbReference type="GO" id="GO:0031559">
    <property type="term" value="F:oxidosqualene cyclase activity"/>
    <property type="evidence" value="ECO:0007669"/>
    <property type="project" value="UniProtKB-ARBA"/>
</dbReference>
<dbReference type="EMBL" id="RXIC02000023">
    <property type="protein sequence ID" value="KAB1212060.1"/>
    <property type="molecule type" value="Genomic_DNA"/>
</dbReference>
<dbReference type="OrthoDB" id="21502at2759"/>
<dbReference type="GO" id="GO:0016104">
    <property type="term" value="P:triterpenoid biosynthetic process"/>
    <property type="evidence" value="ECO:0007669"/>
    <property type="project" value="InterPro"/>
</dbReference>
<dbReference type="SUPFAM" id="SSF48239">
    <property type="entry name" value="Terpenoid cyclases/Protein prenyltransferases"/>
    <property type="match status" value="1"/>
</dbReference>
<gene>
    <name evidence="1" type="ORF">CJ030_MR5G024632</name>
</gene>
<comment type="caution">
    <text evidence="1">The sequence shown here is derived from an EMBL/GenBank/DDBJ whole genome shotgun (WGS) entry which is preliminary data.</text>
</comment>
<evidence type="ECO:0000313" key="1">
    <source>
        <dbReference type="EMBL" id="KAB1212060.1"/>
    </source>
</evidence>